<dbReference type="PANTHER" id="PTHR24559">
    <property type="entry name" value="TRANSPOSON TY3-I GAG-POL POLYPROTEIN"/>
    <property type="match status" value="1"/>
</dbReference>
<protein>
    <recommendedName>
        <fullName evidence="1">Reverse transcriptase domain-containing protein</fullName>
    </recommendedName>
</protein>
<name>A0A9Q3K8G1_9BASI</name>
<organism evidence="2 3">
    <name type="scientific">Austropuccinia psidii MF-1</name>
    <dbReference type="NCBI Taxonomy" id="1389203"/>
    <lineage>
        <taxon>Eukaryota</taxon>
        <taxon>Fungi</taxon>
        <taxon>Dikarya</taxon>
        <taxon>Basidiomycota</taxon>
        <taxon>Pucciniomycotina</taxon>
        <taxon>Pucciniomycetes</taxon>
        <taxon>Pucciniales</taxon>
        <taxon>Sphaerophragmiaceae</taxon>
        <taxon>Austropuccinia</taxon>
    </lineage>
</organism>
<dbReference type="InterPro" id="IPR043502">
    <property type="entry name" value="DNA/RNA_pol_sf"/>
</dbReference>
<dbReference type="Pfam" id="PF00078">
    <property type="entry name" value="RVT_1"/>
    <property type="match status" value="1"/>
</dbReference>
<dbReference type="InterPro" id="IPR043128">
    <property type="entry name" value="Rev_trsase/Diguanyl_cyclase"/>
</dbReference>
<evidence type="ECO:0000313" key="3">
    <source>
        <dbReference type="Proteomes" id="UP000765509"/>
    </source>
</evidence>
<dbReference type="PANTHER" id="PTHR24559:SF444">
    <property type="entry name" value="REVERSE TRANSCRIPTASE DOMAIN-CONTAINING PROTEIN"/>
    <property type="match status" value="1"/>
</dbReference>
<dbReference type="InterPro" id="IPR000477">
    <property type="entry name" value="RT_dom"/>
</dbReference>
<dbReference type="CDD" id="cd01647">
    <property type="entry name" value="RT_LTR"/>
    <property type="match status" value="1"/>
</dbReference>
<accession>A0A9Q3K8G1</accession>
<comment type="caution">
    <text evidence="2">The sequence shown here is derived from an EMBL/GenBank/DDBJ whole genome shotgun (WGS) entry which is preliminary data.</text>
</comment>
<keyword evidence="3" id="KW-1185">Reference proteome</keyword>
<dbReference type="AlphaFoldDB" id="A0A9Q3K8G1"/>
<dbReference type="EMBL" id="AVOT02099182">
    <property type="protein sequence ID" value="MBW0576793.1"/>
    <property type="molecule type" value="Genomic_DNA"/>
</dbReference>
<proteinExistence type="predicted"/>
<sequence length="215" mass="24694">MRHELIDVLYTYNNAFASDNEPLGAIKGHEIDITLNVNRPYPPVIRRPASQASPRGREALEKHIQELIQLGALRKVGHNEEVEVTTPVIIAWHNDKSRMVGDFRALNTYTVPDRYPATRIQETLTQLSKSKYITSMDALKGFHQNVLMPKAKKLLVVITHCGIYEYLRIPFGIKNAPSHYQRMMNTIFPAELSEEWLIIYIDDIIICSDSWSLHL</sequence>
<dbReference type="Gene3D" id="3.30.70.270">
    <property type="match status" value="1"/>
</dbReference>
<dbReference type="InterPro" id="IPR053134">
    <property type="entry name" value="RNA-dir_DNA_polymerase"/>
</dbReference>
<dbReference type="Proteomes" id="UP000765509">
    <property type="component" value="Unassembled WGS sequence"/>
</dbReference>
<dbReference type="Gene3D" id="3.10.10.10">
    <property type="entry name" value="HIV Type 1 Reverse Transcriptase, subunit A, domain 1"/>
    <property type="match status" value="1"/>
</dbReference>
<dbReference type="SUPFAM" id="SSF56672">
    <property type="entry name" value="DNA/RNA polymerases"/>
    <property type="match status" value="1"/>
</dbReference>
<reference evidence="2" key="1">
    <citation type="submission" date="2021-03" db="EMBL/GenBank/DDBJ databases">
        <title>Draft genome sequence of rust myrtle Austropuccinia psidii MF-1, a brazilian biotype.</title>
        <authorList>
            <person name="Quecine M.C."/>
            <person name="Pachon D.M.R."/>
            <person name="Bonatelli M.L."/>
            <person name="Correr F.H."/>
            <person name="Franceschini L.M."/>
            <person name="Leite T.F."/>
            <person name="Margarido G.R.A."/>
            <person name="Almeida C.A."/>
            <person name="Ferrarezi J.A."/>
            <person name="Labate C.A."/>
        </authorList>
    </citation>
    <scope>NUCLEOTIDE SEQUENCE</scope>
    <source>
        <strain evidence="2">MF-1</strain>
    </source>
</reference>
<feature type="domain" description="Reverse transcriptase" evidence="1">
    <location>
        <begin position="95"/>
        <end position="210"/>
    </location>
</feature>
<evidence type="ECO:0000313" key="2">
    <source>
        <dbReference type="EMBL" id="MBW0576793.1"/>
    </source>
</evidence>
<gene>
    <name evidence="2" type="ORF">O181_116508</name>
</gene>
<evidence type="ECO:0000259" key="1">
    <source>
        <dbReference type="Pfam" id="PF00078"/>
    </source>
</evidence>